<evidence type="ECO:0000313" key="2">
    <source>
        <dbReference type="EMBL" id="KAJ8887875.1"/>
    </source>
</evidence>
<accession>A0ABQ9HUY6</accession>
<keyword evidence="3" id="KW-1185">Reference proteome</keyword>
<dbReference type="PANTHER" id="PTHR46599:SF3">
    <property type="entry name" value="PIGGYBAC TRANSPOSABLE ELEMENT-DERIVED PROTEIN 4"/>
    <property type="match status" value="1"/>
</dbReference>
<dbReference type="Proteomes" id="UP001159363">
    <property type="component" value="Chromosome X"/>
</dbReference>
<sequence>MVSQSPQHPSVRTPAHNLVRKLPGTIGKAKKLDKNSNEESAWSCVLSQNMLDEIFQHTNEIIQTVQCYWSEDMRYLVREMEMIELKATLGLCYLSGVFKSGHEDRHLFLLSVMRFDNALDREIRREHDPLASIYCVFNEFVKNTQASFTVGSYVCIDEILVGFRGNCKFKMYTIYQKVIGRP</sequence>
<dbReference type="PANTHER" id="PTHR46599">
    <property type="entry name" value="PIGGYBAC TRANSPOSABLE ELEMENT-DERIVED PROTEIN 4"/>
    <property type="match status" value="1"/>
</dbReference>
<evidence type="ECO:0000259" key="1">
    <source>
        <dbReference type="Pfam" id="PF13843"/>
    </source>
</evidence>
<dbReference type="Pfam" id="PF13843">
    <property type="entry name" value="DDE_Tnp_1_7"/>
    <property type="match status" value="1"/>
</dbReference>
<feature type="domain" description="PiggyBac transposable element-derived protein" evidence="1">
    <location>
        <begin position="103"/>
        <end position="172"/>
    </location>
</feature>
<proteinExistence type="predicted"/>
<comment type="caution">
    <text evidence="2">The sequence shown here is derived from an EMBL/GenBank/DDBJ whole genome shotgun (WGS) entry which is preliminary data.</text>
</comment>
<reference evidence="2 3" key="1">
    <citation type="submission" date="2023-02" db="EMBL/GenBank/DDBJ databases">
        <title>LHISI_Scaffold_Assembly.</title>
        <authorList>
            <person name="Stuart O.P."/>
            <person name="Cleave R."/>
            <person name="Magrath M.J.L."/>
            <person name="Mikheyev A.S."/>
        </authorList>
    </citation>
    <scope>NUCLEOTIDE SEQUENCE [LARGE SCALE GENOMIC DNA]</scope>
    <source>
        <strain evidence="2">Daus_M_001</strain>
        <tissue evidence="2">Leg muscle</tissue>
    </source>
</reference>
<gene>
    <name evidence="2" type="ORF">PR048_014093</name>
</gene>
<organism evidence="2 3">
    <name type="scientific">Dryococelus australis</name>
    <dbReference type="NCBI Taxonomy" id="614101"/>
    <lineage>
        <taxon>Eukaryota</taxon>
        <taxon>Metazoa</taxon>
        <taxon>Ecdysozoa</taxon>
        <taxon>Arthropoda</taxon>
        <taxon>Hexapoda</taxon>
        <taxon>Insecta</taxon>
        <taxon>Pterygota</taxon>
        <taxon>Neoptera</taxon>
        <taxon>Polyneoptera</taxon>
        <taxon>Phasmatodea</taxon>
        <taxon>Verophasmatodea</taxon>
        <taxon>Anareolatae</taxon>
        <taxon>Phasmatidae</taxon>
        <taxon>Eurycanthinae</taxon>
        <taxon>Dryococelus</taxon>
    </lineage>
</organism>
<evidence type="ECO:0000313" key="3">
    <source>
        <dbReference type="Proteomes" id="UP001159363"/>
    </source>
</evidence>
<dbReference type="InterPro" id="IPR029526">
    <property type="entry name" value="PGBD"/>
</dbReference>
<protein>
    <recommendedName>
        <fullName evidence="1">PiggyBac transposable element-derived protein domain-containing protein</fullName>
    </recommendedName>
</protein>
<name>A0ABQ9HUY6_9NEOP</name>
<dbReference type="EMBL" id="JARBHB010000004">
    <property type="protein sequence ID" value="KAJ8887875.1"/>
    <property type="molecule type" value="Genomic_DNA"/>
</dbReference>